<dbReference type="Proteomes" id="UP000295244">
    <property type="component" value="Unassembled WGS sequence"/>
</dbReference>
<sequence>MTRRFGRKIGVTSTAAALTVLGAYLARRWAERGLDYGETVPLAGDLFRLTLGENPGVAFGLLGGSPLVPWLSALALVVFALYLARSLRDSRAGGVSLGLILGGGLANLLDRLGDGRVTDYLDVGLGSWRWPTFNLPDAAITVGVFLVVWLLWRDAPHSTTGKEKNSRGLFERLLR</sequence>
<evidence type="ECO:0000256" key="10">
    <source>
        <dbReference type="RuleBase" id="RU000594"/>
    </source>
</evidence>
<dbReference type="Pfam" id="PF01252">
    <property type="entry name" value="Peptidase_A8"/>
    <property type="match status" value="1"/>
</dbReference>
<evidence type="ECO:0000256" key="6">
    <source>
        <dbReference type="ARBA" id="ARBA00022801"/>
    </source>
</evidence>
<organism evidence="12 13">
    <name type="scientific">Rubrobacter taiwanensis</name>
    <dbReference type="NCBI Taxonomy" id="185139"/>
    <lineage>
        <taxon>Bacteria</taxon>
        <taxon>Bacillati</taxon>
        <taxon>Actinomycetota</taxon>
        <taxon>Rubrobacteria</taxon>
        <taxon>Rubrobacterales</taxon>
        <taxon>Rubrobacteraceae</taxon>
        <taxon>Rubrobacter</taxon>
    </lineage>
</organism>
<keyword evidence="3 9" id="KW-0645">Protease</keyword>
<dbReference type="RefSeq" id="WP_132689228.1">
    <property type="nucleotide sequence ID" value="NZ_SKBU01000008.1"/>
</dbReference>
<comment type="caution">
    <text evidence="12">The sequence shown here is derived from an EMBL/GenBank/DDBJ whole genome shotgun (WGS) entry which is preliminary data.</text>
</comment>
<feature type="transmembrane region" description="Helical" evidence="9">
    <location>
        <begin position="95"/>
        <end position="113"/>
    </location>
</feature>
<dbReference type="PROSITE" id="PS00855">
    <property type="entry name" value="SPASE_II"/>
    <property type="match status" value="1"/>
</dbReference>
<feature type="active site" evidence="9">
    <location>
        <position position="119"/>
    </location>
</feature>
<feature type="transmembrane region" description="Helical" evidence="9">
    <location>
        <begin position="57"/>
        <end position="83"/>
    </location>
</feature>
<dbReference type="EC" id="3.4.23.36" evidence="9"/>
<dbReference type="AlphaFoldDB" id="A0A4R1BPP7"/>
<protein>
    <recommendedName>
        <fullName evidence="9">Lipoprotein signal peptidase</fullName>
        <ecNumber evidence="9">3.4.23.36</ecNumber>
    </recommendedName>
    <alternativeName>
        <fullName evidence="9">Prolipoprotein signal peptidase</fullName>
    </alternativeName>
    <alternativeName>
        <fullName evidence="9">Signal peptidase II</fullName>
        <shortName evidence="9">SPase II</shortName>
    </alternativeName>
</protein>
<evidence type="ECO:0000256" key="2">
    <source>
        <dbReference type="ARBA" id="ARBA00022475"/>
    </source>
</evidence>
<comment type="function">
    <text evidence="9 10">This protein specifically catalyzes the removal of signal peptides from prolipoproteins.</text>
</comment>
<keyword evidence="5 9" id="KW-0064">Aspartyl protease</keyword>
<keyword evidence="4 9" id="KW-0812">Transmembrane</keyword>
<evidence type="ECO:0000256" key="5">
    <source>
        <dbReference type="ARBA" id="ARBA00022750"/>
    </source>
</evidence>
<name>A0A4R1BPP7_9ACTN</name>
<keyword evidence="7 9" id="KW-1133">Transmembrane helix</keyword>
<dbReference type="PANTHER" id="PTHR33695:SF1">
    <property type="entry name" value="LIPOPROTEIN SIGNAL PEPTIDASE"/>
    <property type="match status" value="1"/>
</dbReference>
<evidence type="ECO:0000256" key="11">
    <source>
        <dbReference type="RuleBase" id="RU004181"/>
    </source>
</evidence>
<evidence type="ECO:0000313" key="13">
    <source>
        <dbReference type="Proteomes" id="UP000295244"/>
    </source>
</evidence>
<evidence type="ECO:0000256" key="4">
    <source>
        <dbReference type="ARBA" id="ARBA00022692"/>
    </source>
</evidence>
<dbReference type="GO" id="GO:0005886">
    <property type="term" value="C:plasma membrane"/>
    <property type="evidence" value="ECO:0007669"/>
    <property type="project" value="UniProtKB-SubCell"/>
</dbReference>
<keyword evidence="6 9" id="KW-0378">Hydrolase</keyword>
<dbReference type="HAMAP" id="MF_00161">
    <property type="entry name" value="LspA"/>
    <property type="match status" value="1"/>
</dbReference>
<dbReference type="UniPathway" id="UPA00665"/>
<evidence type="ECO:0000256" key="1">
    <source>
        <dbReference type="ARBA" id="ARBA00006139"/>
    </source>
</evidence>
<evidence type="ECO:0000313" key="12">
    <source>
        <dbReference type="EMBL" id="TCJ19468.1"/>
    </source>
</evidence>
<dbReference type="PRINTS" id="PR00781">
    <property type="entry name" value="LIPOSIGPTASE"/>
</dbReference>
<dbReference type="OrthoDB" id="4308908at2"/>
<evidence type="ECO:0000256" key="7">
    <source>
        <dbReference type="ARBA" id="ARBA00022989"/>
    </source>
</evidence>
<keyword evidence="2 9" id="KW-1003">Cell membrane</keyword>
<dbReference type="EMBL" id="SKBU01000008">
    <property type="protein sequence ID" value="TCJ19468.1"/>
    <property type="molecule type" value="Genomic_DNA"/>
</dbReference>
<reference evidence="12 13" key="1">
    <citation type="submission" date="2019-03" db="EMBL/GenBank/DDBJ databases">
        <title>Whole genome sequence of a novel Rubrobacter taiwanensis strain, isolated from Yellowstone National Park.</title>
        <authorList>
            <person name="Freed S."/>
            <person name="Ramaley R.F."/>
            <person name="Kyndt J.A."/>
        </authorList>
    </citation>
    <scope>NUCLEOTIDE SEQUENCE [LARGE SCALE GENOMIC DNA]</scope>
    <source>
        <strain evidence="12 13">Yellowstone</strain>
    </source>
</reference>
<feature type="active site" evidence="9">
    <location>
        <position position="137"/>
    </location>
</feature>
<comment type="subcellular location">
    <subcellularLocation>
        <location evidence="9">Cell membrane</location>
        <topology evidence="9">Multi-pass membrane protein</topology>
    </subcellularLocation>
</comment>
<dbReference type="InterPro" id="IPR001872">
    <property type="entry name" value="Peptidase_A8"/>
</dbReference>
<keyword evidence="8 9" id="KW-0472">Membrane</keyword>
<dbReference type="NCBIfam" id="TIGR00077">
    <property type="entry name" value="lspA"/>
    <property type="match status" value="1"/>
</dbReference>
<comment type="pathway">
    <text evidence="9">Protein modification; lipoprotein biosynthesis (signal peptide cleavage).</text>
</comment>
<evidence type="ECO:0000256" key="9">
    <source>
        <dbReference type="HAMAP-Rule" id="MF_00161"/>
    </source>
</evidence>
<feature type="transmembrane region" description="Helical" evidence="9">
    <location>
        <begin position="133"/>
        <end position="152"/>
    </location>
</feature>
<evidence type="ECO:0000256" key="3">
    <source>
        <dbReference type="ARBA" id="ARBA00022670"/>
    </source>
</evidence>
<dbReference type="GO" id="GO:0004190">
    <property type="term" value="F:aspartic-type endopeptidase activity"/>
    <property type="evidence" value="ECO:0007669"/>
    <property type="project" value="UniProtKB-UniRule"/>
</dbReference>
<comment type="catalytic activity">
    <reaction evidence="9 10">
        <text>Release of signal peptides from bacterial membrane prolipoproteins. Hydrolyzes -Xaa-Yaa-Zaa-|-(S,diacylglyceryl)Cys-, in which Xaa is hydrophobic (preferably Leu), and Yaa (Ala or Ser) and Zaa (Gly or Ala) have small, neutral side chains.</text>
        <dbReference type="EC" id="3.4.23.36"/>
    </reaction>
</comment>
<dbReference type="GO" id="GO:0006508">
    <property type="term" value="P:proteolysis"/>
    <property type="evidence" value="ECO:0007669"/>
    <property type="project" value="UniProtKB-KW"/>
</dbReference>
<proteinExistence type="inferred from homology"/>
<evidence type="ECO:0000256" key="8">
    <source>
        <dbReference type="ARBA" id="ARBA00023136"/>
    </source>
</evidence>
<dbReference type="PANTHER" id="PTHR33695">
    <property type="entry name" value="LIPOPROTEIN SIGNAL PEPTIDASE"/>
    <property type="match status" value="1"/>
</dbReference>
<comment type="similarity">
    <text evidence="1 9 11">Belongs to the peptidase A8 family.</text>
</comment>
<accession>A0A4R1BPP7</accession>
<gene>
    <name evidence="9 12" type="primary">lspA</name>
    <name evidence="12" type="ORF">E0L93_04805</name>
</gene>
<keyword evidence="13" id="KW-1185">Reference proteome</keyword>
<comment type="caution">
    <text evidence="9">Lacks conserved residue(s) required for the propagation of feature annotation.</text>
</comment>